<dbReference type="Gene3D" id="1.10.60.10">
    <property type="entry name" value="Iron dependent repressor, metal binding and dimerisation domain"/>
    <property type="match status" value="1"/>
</dbReference>
<evidence type="ECO:0000313" key="2">
    <source>
        <dbReference type="EMBL" id="MCQ4638786.1"/>
    </source>
</evidence>
<proteinExistence type="predicted"/>
<comment type="caution">
    <text evidence="2">The sequence shown here is derived from an EMBL/GenBank/DDBJ whole genome shotgun (WGS) entry which is preliminary data.</text>
</comment>
<accession>A0ABT1RV87</accession>
<dbReference type="EMBL" id="JANFXK010000246">
    <property type="protein sequence ID" value="MCQ4638786.1"/>
    <property type="molecule type" value="Genomic_DNA"/>
</dbReference>
<keyword evidence="3" id="KW-1185">Reference proteome</keyword>
<gene>
    <name evidence="2" type="ORF">NE619_18845</name>
</gene>
<dbReference type="Proteomes" id="UP001524502">
    <property type="component" value="Unassembled WGS sequence"/>
</dbReference>
<evidence type="ECO:0000259" key="1">
    <source>
        <dbReference type="Pfam" id="PF02742"/>
    </source>
</evidence>
<evidence type="ECO:0000313" key="3">
    <source>
        <dbReference type="Proteomes" id="UP001524502"/>
    </source>
</evidence>
<dbReference type="InterPro" id="IPR001367">
    <property type="entry name" value="Fe_dep_repressor"/>
</dbReference>
<protein>
    <recommendedName>
        <fullName evidence="1">Iron dependent repressor metal binding and dimerisation domain-containing protein</fullName>
    </recommendedName>
</protein>
<dbReference type="Pfam" id="PF02742">
    <property type="entry name" value="Fe_dep_repr_C"/>
    <property type="match status" value="1"/>
</dbReference>
<reference evidence="2 3" key="1">
    <citation type="submission" date="2022-06" db="EMBL/GenBank/DDBJ databases">
        <title>Isolation of gut microbiota from human fecal samples.</title>
        <authorList>
            <person name="Pamer E.G."/>
            <person name="Barat B."/>
            <person name="Waligurski E."/>
            <person name="Medina S."/>
            <person name="Paddock L."/>
            <person name="Mostad J."/>
        </authorList>
    </citation>
    <scope>NUCLEOTIDE SEQUENCE [LARGE SCALE GENOMIC DNA]</scope>
    <source>
        <strain evidence="2 3">SL.3.17</strain>
    </source>
</reference>
<dbReference type="SUPFAM" id="SSF47979">
    <property type="entry name" value="Iron-dependent repressor protein, dimerization domain"/>
    <property type="match status" value="1"/>
</dbReference>
<name>A0ABT1RV87_9FIRM</name>
<feature type="domain" description="Iron dependent repressor metal binding and dimerisation" evidence="1">
    <location>
        <begin position="2"/>
        <end position="45"/>
    </location>
</feature>
<organism evidence="2 3">
    <name type="scientific">Anaerovorax odorimutans</name>
    <dbReference type="NCBI Taxonomy" id="109327"/>
    <lineage>
        <taxon>Bacteria</taxon>
        <taxon>Bacillati</taxon>
        <taxon>Bacillota</taxon>
        <taxon>Clostridia</taxon>
        <taxon>Peptostreptococcales</taxon>
        <taxon>Anaerovoracaceae</taxon>
        <taxon>Anaerovorax</taxon>
    </lineage>
</organism>
<dbReference type="InterPro" id="IPR036421">
    <property type="entry name" value="Fe_dep_repressor_sf"/>
</dbReference>
<sequence>MADSIYERHNTLIKILTLLGVSESTARTDACKIEHDISDETFDVLK</sequence>
<dbReference type="RefSeq" id="WP_256133941.1">
    <property type="nucleotide sequence ID" value="NZ_JANFXK010000246.1"/>
</dbReference>